<dbReference type="OrthoDB" id="3254135at2759"/>
<protein>
    <recommendedName>
        <fullName evidence="1">NB-ARC domain-containing protein</fullName>
    </recommendedName>
</protein>
<dbReference type="AlphaFoldDB" id="A0A167H5T4"/>
<keyword evidence="3" id="KW-1185">Reference proteome</keyword>
<reference evidence="2 3" key="1">
    <citation type="journal article" date="2016" name="Mol. Biol. Evol.">
        <title>Comparative Genomics of Early-Diverging Mushroom-Forming Fungi Provides Insights into the Origins of Lignocellulose Decay Capabilities.</title>
        <authorList>
            <person name="Nagy L.G."/>
            <person name="Riley R."/>
            <person name="Tritt A."/>
            <person name="Adam C."/>
            <person name="Daum C."/>
            <person name="Floudas D."/>
            <person name="Sun H."/>
            <person name="Yadav J.S."/>
            <person name="Pangilinan J."/>
            <person name="Larsson K.H."/>
            <person name="Matsuura K."/>
            <person name="Barry K."/>
            <person name="Labutti K."/>
            <person name="Kuo R."/>
            <person name="Ohm R.A."/>
            <person name="Bhattacharya S.S."/>
            <person name="Shirouzu T."/>
            <person name="Yoshinaga Y."/>
            <person name="Martin F.M."/>
            <person name="Grigoriev I.V."/>
            <person name="Hibbett D.S."/>
        </authorList>
    </citation>
    <scope>NUCLEOTIDE SEQUENCE [LARGE SCALE GENOMIC DNA]</scope>
    <source>
        <strain evidence="2 3">TUFC12733</strain>
    </source>
</reference>
<dbReference type="EMBL" id="KV417326">
    <property type="protein sequence ID" value="KZO91267.1"/>
    <property type="molecule type" value="Genomic_DNA"/>
</dbReference>
<dbReference type="SUPFAM" id="SSF52540">
    <property type="entry name" value="P-loop containing nucleoside triphosphate hydrolases"/>
    <property type="match status" value="1"/>
</dbReference>
<evidence type="ECO:0000313" key="2">
    <source>
        <dbReference type="EMBL" id="KZO91267.1"/>
    </source>
</evidence>
<evidence type="ECO:0000259" key="1">
    <source>
        <dbReference type="Pfam" id="PF00931"/>
    </source>
</evidence>
<gene>
    <name evidence="2" type="ORF">CALVIDRAFT_364925</name>
</gene>
<dbReference type="GO" id="GO:0043531">
    <property type="term" value="F:ADP binding"/>
    <property type="evidence" value="ECO:0007669"/>
    <property type="project" value="InterPro"/>
</dbReference>
<dbReference type="PRINTS" id="PR00364">
    <property type="entry name" value="DISEASERSIST"/>
</dbReference>
<name>A0A167H5T4_CALVF</name>
<dbReference type="Pfam" id="PF00931">
    <property type="entry name" value="NB-ARC"/>
    <property type="match status" value="1"/>
</dbReference>
<dbReference type="Gene3D" id="3.40.50.300">
    <property type="entry name" value="P-loop containing nucleotide triphosphate hydrolases"/>
    <property type="match status" value="1"/>
</dbReference>
<organism evidence="2 3">
    <name type="scientific">Calocera viscosa (strain TUFC12733)</name>
    <dbReference type="NCBI Taxonomy" id="1330018"/>
    <lineage>
        <taxon>Eukaryota</taxon>
        <taxon>Fungi</taxon>
        <taxon>Dikarya</taxon>
        <taxon>Basidiomycota</taxon>
        <taxon>Agaricomycotina</taxon>
        <taxon>Dacrymycetes</taxon>
        <taxon>Dacrymycetales</taxon>
        <taxon>Dacrymycetaceae</taxon>
        <taxon>Calocera</taxon>
    </lineage>
</organism>
<dbReference type="PANTHER" id="PTHR47691">
    <property type="entry name" value="REGULATOR-RELATED"/>
    <property type="match status" value="1"/>
</dbReference>
<sequence>MLWGNLQCWWLSRKTRANLMVHRVIGTITEFVEEQQTIATLRRTLSEDDFTKTIQEFHTELDRTLDIIQRCVSFTLLERVLGHGTLTPSSGIPSALLNAVIPKPTQHLVGRIDVIDSIVPILADEEPGRVAILGAGGIGKTTVALAVLDDERIKAKFQDNRVFVNCDGVHTAGAILAEISSALQGHATGTQTELLATLDRLQGSKLLVLDNLESAWLTSEKRAVESILGQLTSVSDLSLIVTMRGAQRPVTITWSQPLLPQLQPLLLSDSKLMYISISGSKDDESLDRLLERLGGLPLAIELMANVGQNFSPSEMLAFYNKEKTSLLKMRREATRLESLEVSIEVSLKSPSMVDNPEALEMLGVLALLPQGHPIETLREVLPSLEDLNQAMRTLVQAALASRTGPSVLVVLAPIREYIRLKYPFPARQLEGLLSYFVGRARPYPIREPLLHEIIDNSYSVFMHALDAGQPILDLMRGAVILGPFFLEDRHIGLLHALIASSEGFDEVAFPRAILLHYCGQRHTEDDASFDLCMQSLREAQKADEERGHHKDAVYTLLCSAERLVEEGDITAARAVYEEMAAKCCSSPAYSFYKFGRFLELQGLVEQADSAFRSCFLVVHAVMVVAMERALEGASLLPDTPGKR</sequence>
<dbReference type="Proteomes" id="UP000076738">
    <property type="component" value="Unassembled WGS sequence"/>
</dbReference>
<proteinExistence type="predicted"/>
<feature type="domain" description="NB-ARC" evidence="1">
    <location>
        <begin position="115"/>
        <end position="200"/>
    </location>
</feature>
<accession>A0A167H5T4</accession>
<dbReference type="InterPro" id="IPR002182">
    <property type="entry name" value="NB-ARC"/>
</dbReference>
<evidence type="ECO:0000313" key="3">
    <source>
        <dbReference type="Proteomes" id="UP000076738"/>
    </source>
</evidence>
<dbReference type="InterPro" id="IPR027417">
    <property type="entry name" value="P-loop_NTPase"/>
</dbReference>
<dbReference type="PANTHER" id="PTHR47691:SF3">
    <property type="entry name" value="HTH-TYPE TRANSCRIPTIONAL REGULATOR RV0890C-RELATED"/>
    <property type="match status" value="1"/>
</dbReference>